<comment type="caution">
    <text evidence="1">The sequence shown here is derived from an EMBL/GenBank/DDBJ whole genome shotgun (WGS) entry which is preliminary data.</text>
</comment>
<sequence>MTSFPDQLLFDMLQICKFINQFIITTKELRVKCQSLSRLFPVTVQLLFTGQSINSLEKINIPKGTLGKTARIYACVLR</sequence>
<protein>
    <submittedName>
        <fullName evidence="1">Uncharacterized protein</fullName>
    </submittedName>
</protein>
<evidence type="ECO:0000313" key="1">
    <source>
        <dbReference type="EMBL" id="NBJ91668.1"/>
    </source>
</evidence>
<keyword evidence="2" id="KW-1185">Reference proteome</keyword>
<accession>A0A9X5BDB9</accession>
<gene>
    <name evidence="1" type="ORF">D5281_03445</name>
</gene>
<dbReference type="EMBL" id="QZDT01000003">
    <property type="protein sequence ID" value="NBJ91668.1"/>
    <property type="molecule type" value="Genomic_DNA"/>
</dbReference>
<evidence type="ECO:0000313" key="2">
    <source>
        <dbReference type="Proteomes" id="UP001154420"/>
    </source>
</evidence>
<name>A0A9X5BDB9_9FIRM</name>
<dbReference type="AlphaFoldDB" id="A0A9X5BDB9"/>
<proteinExistence type="predicted"/>
<organism evidence="1 2">
    <name type="scientific">Parablautia muri</name>
    <dbReference type="NCBI Taxonomy" id="2320879"/>
    <lineage>
        <taxon>Bacteria</taxon>
        <taxon>Bacillati</taxon>
        <taxon>Bacillota</taxon>
        <taxon>Clostridia</taxon>
        <taxon>Lachnospirales</taxon>
        <taxon>Lachnospiraceae</taxon>
        <taxon>Parablautia</taxon>
    </lineage>
</organism>
<reference evidence="1" key="1">
    <citation type="submission" date="2018-09" db="EMBL/GenBank/DDBJ databases">
        <title>Murine metabolic-syndrome-specific gut microbial biobank.</title>
        <authorList>
            <person name="Liu C."/>
        </authorList>
    </citation>
    <scope>NUCLEOTIDE SEQUENCE</scope>
    <source>
        <strain evidence="1">D42-62</strain>
    </source>
</reference>
<dbReference type="Proteomes" id="UP001154420">
    <property type="component" value="Unassembled WGS sequence"/>
</dbReference>